<dbReference type="InterPro" id="IPR008584">
    <property type="entry name" value="CXXC_Zn-binding_euk"/>
</dbReference>
<evidence type="ECO:0000256" key="3">
    <source>
        <dbReference type="ARBA" id="ARBA00022833"/>
    </source>
</evidence>
<dbReference type="PANTHER" id="PTHR12857:SF0">
    <property type="entry name" value="CXXC MOTIF CONTAINING ZINC BINDING PROTEIN"/>
    <property type="match status" value="1"/>
</dbReference>
<dbReference type="Pfam" id="PF05907">
    <property type="entry name" value="CXXC_Zn-b_euk"/>
    <property type="match status" value="1"/>
</dbReference>
<gene>
    <name evidence="4" type="ORF">GPECTOR_18g127</name>
</gene>
<dbReference type="PANTHER" id="PTHR12857">
    <property type="entry name" value="CXXC MOTIF CONTAINING ZINC BINDING PROTEIN"/>
    <property type="match status" value="1"/>
</dbReference>
<evidence type="ECO:0000313" key="4">
    <source>
        <dbReference type="EMBL" id="KXZ49970.1"/>
    </source>
</evidence>
<comment type="caution">
    <text evidence="4">The sequence shown here is derived from an EMBL/GenBank/DDBJ whole genome shotgun (WGS) entry which is preliminary data.</text>
</comment>
<keyword evidence="2" id="KW-0479">Metal-binding</keyword>
<reference evidence="5" key="1">
    <citation type="journal article" date="2016" name="Nat. Commun.">
        <title>The Gonium pectorale genome demonstrates co-option of cell cycle regulation during the evolution of multicellularity.</title>
        <authorList>
            <person name="Hanschen E.R."/>
            <person name="Marriage T.N."/>
            <person name="Ferris P.J."/>
            <person name="Hamaji T."/>
            <person name="Toyoda A."/>
            <person name="Fujiyama A."/>
            <person name="Neme R."/>
            <person name="Noguchi H."/>
            <person name="Minakuchi Y."/>
            <person name="Suzuki M."/>
            <person name="Kawai-Toyooka H."/>
            <person name="Smith D.R."/>
            <person name="Sparks H."/>
            <person name="Anderson J."/>
            <person name="Bakaric R."/>
            <person name="Luria V."/>
            <person name="Karger A."/>
            <person name="Kirschner M.W."/>
            <person name="Durand P.M."/>
            <person name="Michod R.E."/>
            <person name="Nozaki H."/>
            <person name="Olson B.J."/>
        </authorList>
    </citation>
    <scope>NUCLEOTIDE SEQUENCE [LARGE SCALE GENOMIC DNA]</scope>
    <source>
        <strain evidence="5">NIES-2863</strain>
    </source>
</reference>
<evidence type="ECO:0000256" key="1">
    <source>
        <dbReference type="ARBA" id="ARBA00007818"/>
    </source>
</evidence>
<proteinExistence type="inferred from homology"/>
<dbReference type="GO" id="GO:0008270">
    <property type="term" value="F:zinc ion binding"/>
    <property type="evidence" value="ECO:0007669"/>
    <property type="project" value="TreeGrafter"/>
</dbReference>
<organism evidence="4 5">
    <name type="scientific">Gonium pectorale</name>
    <name type="common">Green alga</name>
    <dbReference type="NCBI Taxonomy" id="33097"/>
    <lineage>
        <taxon>Eukaryota</taxon>
        <taxon>Viridiplantae</taxon>
        <taxon>Chlorophyta</taxon>
        <taxon>core chlorophytes</taxon>
        <taxon>Chlorophyceae</taxon>
        <taxon>CS clade</taxon>
        <taxon>Chlamydomonadales</taxon>
        <taxon>Volvocaceae</taxon>
        <taxon>Gonium</taxon>
    </lineage>
</organism>
<dbReference type="OrthoDB" id="10248838at2759"/>
<dbReference type="SUPFAM" id="SSF141678">
    <property type="entry name" value="MAL13P1.257-like"/>
    <property type="match status" value="2"/>
</dbReference>
<comment type="similarity">
    <text evidence="1">Belongs to the UPF0587 family.</text>
</comment>
<protein>
    <submittedName>
        <fullName evidence="4">Uncharacterized protein</fullName>
    </submittedName>
</protein>
<name>A0A150GKU4_GONPE</name>
<dbReference type="AlphaFoldDB" id="A0A150GKU4"/>
<dbReference type="EMBL" id="LSYV01000019">
    <property type="protein sequence ID" value="KXZ49970.1"/>
    <property type="molecule type" value="Genomic_DNA"/>
</dbReference>
<sequence length="204" mass="22497">MAEPTWSCQTFLLYIRAELDNVETLSIPSTTHWCLDVKESAGSEEKKGVYVTSTEQHELSGSKGTAHLVMKFAKGSKKEASVNVMEIKGVTRAYTAEDDGKWVPIIAFECRGLDPIAYHPEGDWHVVSAGGTKYDNVDLKEAEWTDYCEKAAASVGGDWHVVSAGGTKYDNVDLKEAEWTDYCEKAAASVGVFSFESKFELHRG</sequence>
<keyword evidence="5" id="KW-1185">Reference proteome</keyword>
<evidence type="ECO:0000313" key="5">
    <source>
        <dbReference type="Proteomes" id="UP000075714"/>
    </source>
</evidence>
<accession>A0A150GKU4</accession>
<evidence type="ECO:0000256" key="2">
    <source>
        <dbReference type="ARBA" id="ARBA00022723"/>
    </source>
</evidence>
<keyword evidence="3" id="KW-0862">Zinc</keyword>
<dbReference type="Proteomes" id="UP000075714">
    <property type="component" value="Unassembled WGS sequence"/>
</dbReference>